<dbReference type="EC" id="2.3.2.27" evidence="3"/>
<dbReference type="AlphaFoldDB" id="A0A2N9HA67"/>
<proteinExistence type="predicted"/>
<dbReference type="InterPro" id="IPR014729">
    <property type="entry name" value="Rossmann-like_a/b/a_fold"/>
</dbReference>
<dbReference type="PROSITE" id="PS50011">
    <property type="entry name" value="PROTEIN_KINASE_DOM"/>
    <property type="match status" value="1"/>
</dbReference>
<dbReference type="InterPro" id="IPR051348">
    <property type="entry name" value="U-box_ubiquitin_ligases"/>
</dbReference>
<evidence type="ECO:0000256" key="2">
    <source>
        <dbReference type="ARBA" id="ARBA00004906"/>
    </source>
</evidence>
<feature type="domain" description="Protein kinase" evidence="11">
    <location>
        <begin position="436"/>
        <end position="699"/>
    </location>
</feature>
<dbReference type="SUPFAM" id="SSF56112">
    <property type="entry name" value="Protein kinase-like (PK-like)"/>
    <property type="match status" value="1"/>
</dbReference>
<keyword evidence="7" id="KW-0067">ATP-binding</keyword>
<comment type="pathway">
    <text evidence="2">Protein modification; protein ubiquitination.</text>
</comment>
<dbReference type="InterPro" id="IPR008271">
    <property type="entry name" value="Ser/Thr_kinase_AS"/>
</dbReference>
<dbReference type="CDD" id="cd14066">
    <property type="entry name" value="STKc_IRAK"/>
    <property type="match status" value="1"/>
</dbReference>
<dbReference type="PANTHER" id="PTHR45647:SF93">
    <property type="entry name" value="KINASE WITH ADENINE NUCLEOTIDE ALPHA HYDROLASES-LIKE DOMAIN-CONTAINING PROTEIN"/>
    <property type="match status" value="1"/>
</dbReference>
<keyword evidence="5" id="KW-0547">Nucleotide-binding</keyword>
<dbReference type="InterPro" id="IPR006016">
    <property type="entry name" value="UspA"/>
</dbReference>
<dbReference type="FunFam" id="3.30.200.20:FF:000162">
    <property type="entry name" value="Adenine nucleotide alpha hydrolase-like domain kinase"/>
    <property type="match status" value="1"/>
</dbReference>
<keyword evidence="6" id="KW-0833">Ubl conjugation pathway</keyword>
<dbReference type="Pfam" id="PF07714">
    <property type="entry name" value="PK_Tyr_Ser-Thr"/>
    <property type="match status" value="1"/>
</dbReference>
<gene>
    <name evidence="12" type="ORF">FSB_LOCUS39159</name>
</gene>
<accession>A0A2N9HA67</accession>
<dbReference type="GO" id="GO:0061630">
    <property type="term" value="F:ubiquitin protein ligase activity"/>
    <property type="evidence" value="ECO:0007669"/>
    <property type="project" value="UniProtKB-EC"/>
</dbReference>
<evidence type="ECO:0000256" key="6">
    <source>
        <dbReference type="ARBA" id="ARBA00022786"/>
    </source>
</evidence>
<feature type="coiled-coil region" evidence="9">
    <location>
        <begin position="362"/>
        <end position="408"/>
    </location>
</feature>
<dbReference type="SMART" id="SM00220">
    <property type="entry name" value="S_TKc"/>
    <property type="match status" value="1"/>
</dbReference>
<feature type="compositionally biased region" description="Polar residues" evidence="10">
    <location>
        <begin position="7"/>
        <end position="16"/>
    </location>
</feature>
<feature type="region of interest" description="Disordered" evidence="10">
    <location>
        <begin position="706"/>
        <end position="730"/>
    </location>
</feature>
<feature type="compositionally biased region" description="Polar residues" evidence="10">
    <location>
        <begin position="176"/>
        <end position="186"/>
    </location>
</feature>
<dbReference type="Gene3D" id="3.30.200.20">
    <property type="entry name" value="Phosphorylase Kinase, domain 1"/>
    <property type="match status" value="1"/>
</dbReference>
<dbReference type="SUPFAM" id="SSF52402">
    <property type="entry name" value="Adenine nucleotide alpha hydrolases-like"/>
    <property type="match status" value="1"/>
</dbReference>
<evidence type="ECO:0000256" key="10">
    <source>
        <dbReference type="SAM" id="MobiDB-lite"/>
    </source>
</evidence>
<evidence type="ECO:0000256" key="7">
    <source>
        <dbReference type="ARBA" id="ARBA00022840"/>
    </source>
</evidence>
<dbReference type="Gene3D" id="3.40.50.620">
    <property type="entry name" value="HUPs"/>
    <property type="match status" value="1"/>
</dbReference>
<evidence type="ECO:0000256" key="9">
    <source>
        <dbReference type="SAM" id="Coils"/>
    </source>
</evidence>
<dbReference type="InterPro" id="IPR001245">
    <property type="entry name" value="Ser-Thr/Tyr_kinase_cat_dom"/>
</dbReference>
<dbReference type="Gene3D" id="1.10.510.10">
    <property type="entry name" value="Transferase(Phosphotransferase) domain 1"/>
    <property type="match status" value="1"/>
</dbReference>
<comment type="catalytic activity">
    <reaction evidence="1">
        <text>S-ubiquitinyl-[E2 ubiquitin-conjugating enzyme]-L-cysteine + [acceptor protein]-L-lysine = [E2 ubiquitin-conjugating enzyme]-L-cysteine + N(6)-ubiquitinyl-[acceptor protein]-L-lysine.</text>
        <dbReference type="EC" id="2.3.2.27"/>
    </reaction>
</comment>
<evidence type="ECO:0000256" key="4">
    <source>
        <dbReference type="ARBA" id="ARBA00022679"/>
    </source>
</evidence>
<keyword evidence="8 9" id="KW-0175">Coiled coil</keyword>
<dbReference type="EMBL" id="OIVN01003446">
    <property type="protein sequence ID" value="SPD11277.1"/>
    <property type="molecule type" value="Genomic_DNA"/>
</dbReference>
<dbReference type="FunFam" id="1.10.510.10:FF:000498">
    <property type="entry name" value="U-box domain-containing protein 51"/>
    <property type="match status" value="1"/>
</dbReference>
<keyword evidence="4" id="KW-0808">Transferase</keyword>
<evidence type="ECO:0000256" key="1">
    <source>
        <dbReference type="ARBA" id="ARBA00000900"/>
    </source>
</evidence>
<evidence type="ECO:0000256" key="5">
    <source>
        <dbReference type="ARBA" id="ARBA00022741"/>
    </source>
</evidence>
<dbReference type="Pfam" id="PF00582">
    <property type="entry name" value="Usp"/>
    <property type="match status" value="1"/>
</dbReference>
<evidence type="ECO:0000313" key="12">
    <source>
        <dbReference type="EMBL" id="SPD11277.1"/>
    </source>
</evidence>
<dbReference type="GO" id="GO:0004672">
    <property type="term" value="F:protein kinase activity"/>
    <property type="evidence" value="ECO:0007669"/>
    <property type="project" value="InterPro"/>
</dbReference>
<dbReference type="CDD" id="cd01989">
    <property type="entry name" value="USP_STK_Ubox_N"/>
    <property type="match status" value="1"/>
</dbReference>
<protein>
    <recommendedName>
        <fullName evidence="3">RING-type E3 ubiquitin transferase</fullName>
        <ecNumber evidence="3">2.3.2.27</ecNumber>
    </recommendedName>
</protein>
<sequence length="775" mass="86335">MVPHYSANDSHSTPPIKSTAVAIDKDKNSPYAVRWAIDHLMVSNPFITLIHIRHKNTQHRSYAEEASDADQSAESDANAKDLFIPYRGYCARKAIQLKEVVIDDNDVPKALLDYIQKNFVHSIAVGASTRSALARKFKGYDIPGSLMKSAPNFCSVYVISKGKILSARTALRPMANTATPPKQPSSVGLPPPPEQNGYDDGFRRGTVRNGVSGYDRMYMERSSDAMRGTSRERVRSSPTNLSMENIDLTNHGPRSSFGRDSTTDESDLPGVLMFGSVDISGQNIDFSNEPHSPKEPSARHSARDLEAEMKRLKLELKQTMDMYSSACKEAISAKKKAKELHQWKVEEARKFEEARHAEEAALAVAEIEKAKCKAAIEAAQAAQRLAEKEAQRRKLAELKARRESEEKNRALSALGQNDIRYRKYTIEEIEAATEKFSESMEIGEGGYGPVYKGKLDHTPVAIKVLRPNAAQGRRQFQQEVEVLSCIRHPNMVLLLGACPEYGCLVYEYMNNGSLEDRLFQRGNTSPISWRRRFKIAAEITTALLFLHQAKPEPLVHRDLKPANILLDRNFVSKISDVGLARLVPPSVANSVTQYHMTSAAGTFCYIDPEYQQTGKLTTKSDIYSLGILLLQIITAKPPMGLAHHVQKAIERDRFADMLDPSVTDWPVDEALAFAKLALKCAELRKKDRPDLAAVILPELNRLRELGRNSESHSRSSGQTHSHVPRHPSTISYSRTTATQATDGALNIDLIQNNMAASEIEDQRIQRTTSQKAACN</sequence>
<evidence type="ECO:0000259" key="11">
    <source>
        <dbReference type="PROSITE" id="PS50011"/>
    </source>
</evidence>
<feature type="region of interest" description="Disordered" evidence="10">
    <location>
        <begin position="175"/>
        <end position="205"/>
    </location>
</feature>
<evidence type="ECO:0000256" key="3">
    <source>
        <dbReference type="ARBA" id="ARBA00012483"/>
    </source>
</evidence>
<feature type="region of interest" description="Disordered" evidence="10">
    <location>
        <begin position="1"/>
        <end position="21"/>
    </location>
</feature>
<dbReference type="InterPro" id="IPR000719">
    <property type="entry name" value="Prot_kinase_dom"/>
</dbReference>
<name>A0A2N9HA67_FAGSY</name>
<dbReference type="PANTHER" id="PTHR45647">
    <property type="entry name" value="OS02G0152300 PROTEIN"/>
    <property type="match status" value="1"/>
</dbReference>
<dbReference type="InterPro" id="IPR011009">
    <property type="entry name" value="Kinase-like_dom_sf"/>
</dbReference>
<reference evidence="12" key="1">
    <citation type="submission" date="2018-02" db="EMBL/GenBank/DDBJ databases">
        <authorList>
            <person name="Cohen D.B."/>
            <person name="Kent A.D."/>
        </authorList>
    </citation>
    <scope>NUCLEOTIDE SEQUENCE</scope>
</reference>
<organism evidence="12">
    <name type="scientific">Fagus sylvatica</name>
    <name type="common">Beechnut</name>
    <dbReference type="NCBI Taxonomy" id="28930"/>
    <lineage>
        <taxon>Eukaryota</taxon>
        <taxon>Viridiplantae</taxon>
        <taxon>Streptophyta</taxon>
        <taxon>Embryophyta</taxon>
        <taxon>Tracheophyta</taxon>
        <taxon>Spermatophyta</taxon>
        <taxon>Magnoliopsida</taxon>
        <taxon>eudicotyledons</taxon>
        <taxon>Gunneridae</taxon>
        <taxon>Pentapetalae</taxon>
        <taxon>rosids</taxon>
        <taxon>fabids</taxon>
        <taxon>Fagales</taxon>
        <taxon>Fagaceae</taxon>
        <taxon>Fagus</taxon>
    </lineage>
</organism>
<dbReference type="GO" id="GO:0005524">
    <property type="term" value="F:ATP binding"/>
    <property type="evidence" value="ECO:0007669"/>
    <property type="project" value="UniProtKB-KW"/>
</dbReference>
<evidence type="ECO:0000256" key="8">
    <source>
        <dbReference type="ARBA" id="ARBA00023054"/>
    </source>
</evidence>
<feature type="region of interest" description="Disordered" evidence="10">
    <location>
        <begin position="243"/>
        <end position="264"/>
    </location>
</feature>
<dbReference type="PROSITE" id="PS00108">
    <property type="entry name" value="PROTEIN_KINASE_ST"/>
    <property type="match status" value="1"/>
</dbReference>